<evidence type="ECO:0000313" key="10">
    <source>
        <dbReference type="Proteomes" id="UP000008457"/>
    </source>
</evidence>
<dbReference type="Proteomes" id="UP000008457">
    <property type="component" value="Chromosome"/>
</dbReference>
<evidence type="ECO:0000256" key="6">
    <source>
        <dbReference type="ARBA" id="ARBA00023136"/>
    </source>
</evidence>
<dbReference type="PANTHER" id="PTHR43744">
    <property type="entry name" value="ABC TRANSPORTER PERMEASE PROTEIN MG189-RELATED-RELATED"/>
    <property type="match status" value="1"/>
</dbReference>
<keyword evidence="3" id="KW-1003">Cell membrane</keyword>
<dbReference type="GO" id="GO:0005886">
    <property type="term" value="C:plasma membrane"/>
    <property type="evidence" value="ECO:0007669"/>
    <property type="project" value="UniProtKB-SubCell"/>
</dbReference>
<dbReference type="OrthoDB" id="61400at2"/>
<gene>
    <name evidence="9" type="ordered locus">Mahau_0128</name>
</gene>
<accession>F3ZVX7</accession>
<dbReference type="Pfam" id="PF00528">
    <property type="entry name" value="BPD_transp_1"/>
    <property type="match status" value="1"/>
</dbReference>
<keyword evidence="6 7" id="KW-0472">Membrane</keyword>
<keyword evidence="10" id="KW-1185">Reference proteome</keyword>
<dbReference type="Gene3D" id="1.10.3720.10">
    <property type="entry name" value="MetI-like"/>
    <property type="match status" value="1"/>
</dbReference>
<keyword evidence="5 7" id="KW-1133">Transmembrane helix</keyword>
<dbReference type="AlphaFoldDB" id="F3ZVX7"/>
<dbReference type="PANTHER" id="PTHR43744:SF9">
    <property type="entry name" value="POLYGALACTURONAN_RHAMNOGALACTURONAN TRANSPORT SYSTEM PERMEASE PROTEIN YTCP"/>
    <property type="match status" value="1"/>
</dbReference>
<dbReference type="SUPFAM" id="SSF161098">
    <property type="entry name" value="MetI-like"/>
    <property type="match status" value="1"/>
</dbReference>
<feature type="transmembrane region" description="Helical" evidence="7">
    <location>
        <begin position="142"/>
        <end position="162"/>
    </location>
</feature>
<comment type="similarity">
    <text evidence="7">Belongs to the binding-protein-dependent transport system permease family.</text>
</comment>
<dbReference type="RefSeq" id="WP_013779785.1">
    <property type="nucleotide sequence ID" value="NC_015520.1"/>
</dbReference>
<evidence type="ECO:0000256" key="2">
    <source>
        <dbReference type="ARBA" id="ARBA00022448"/>
    </source>
</evidence>
<evidence type="ECO:0000256" key="4">
    <source>
        <dbReference type="ARBA" id="ARBA00022692"/>
    </source>
</evidence>
<proteinExistence type="inferred from homology"/>
<evidence type="ECO:0000256" key="1">
    <source>
        <dbReference type="ARBA" id="ARBA00004651"/>
    </source>
</evidence>
<name>F3ZVX7_MAHA5</name>
<dbReference type="KEGG" id="mas:Mahau_0128"/>
<evidence type="ECO:0000313" key="9">
    <source>
        <dbReference type="EMBL" id="AEE95351.1"/>
    </source>
</evidence>
<comment type="subcellular location">
    <subcellularLocation>
        <location evidence="1 7">Cell membrane</location>
        <topology evidence="1 7">Multi-pass membrane protein</topology>
    </subcellularLocation>
</comment>
<reference evidence="9 10" key="2">
    <citation type="journal article" date="2011" name="Stand. Genomic Sci.">
        <title>Complete genome sequence of Mahella australiensis type strain (50-1 BON).</title>
        <authorList>
            <person name="Sikorski J."/>
            <person name="Teshima H."/>
            <person name="Nolan M."/>
            <person name="Lucas S."/>
            <person name="Hammon N."/>
            <person name="Deshpande S."/>
            <person name="Cheng J.F."/>
            <person name="Pitluck S."/>
            <person name="Liolios K."/>
            <person name="Pagani I."/>
            <person name="Ivanova N."/>
            <person name="Huntemann M."/>
            <person name="Mavromatis K."/>
            <person name="Ovchinikova G."/>
            <person name="Pati A."/>
            <person name="Tapia R."/>
            <person name="Han C."/>
            <person name="Goodwin L."/>
            <person name="Chen A."/>
            <person name="Palaniappan K."/>
            <person name="Land M."/>
            <person name="Hauser L."/>
            <person name="Ngatchou-Djao O.D."/>
            <person name="Rohde M."/>
            <person name="Pukall R."/>
            <person name="Spring S."/>
            <person name="Abt B."/>
            <person name="Goker M."/>
            <person name="Detter J.C."/>
            <person name="Woyke T."/>
            <person name="Bristow J."/>
            <person name="Markowitz V."/>
            <person name="Hugenholtz P."/>
            <person name="Eisen J.A."/>
            <person name="Kyrpides N.C."/>
            <person name="Klenk H.P."/>
            <person name="Lapidus A."/>
        </authorList>
    </citation>
    <scope>NUCLEOTIDE SEQUENCE [LARGE SCALE GENOMIC DNA]</scope>
    <source>
        <strain evidence="10">DSM 15567 / CIP 107919 / 50-1 BON</strain>
    </source>
</reference>
<feature type="transmembrane region" description="Helical" evidence="7">
    <location>
        <begin position="257"/>
        <end position="277"/>
    </location>
</feature>
<dbReference type="HOGENOM" id="CLU_016047_1_0_9"/>
<dbReference type="InterPro" id="IPR000515">
    <property type="entry name" value="MetI-like"/>
</dbReference>
<dbReference type="eggNOG" id="COG0395">
    <property type="taxonomic scope" value="Bacteria"/>
</dbReference>
<organism evidence="9 10">
    <name type="scientific">Mahella australiensis (strain DSM 15567 / CIP 107919 / 50-1 BON)</name>
    <dbReference type="NCBI Taxonomy" id="697281"/>
    <lineage>
        <taxon>Bacteria</taxon>
        <taxon>Bacillati</taxon>
        <taxon>Bacillota</taxon>
        <taxon>Clostridia</taxon>
        <taxon>Thermoanaerobacterales</taxon>
        <taxon>Thermoanaerobacterales Family IV. Incertae Sedis</taxon>
        <taxon>Mahella</taxon>
    </lineage>
</organism>
<sequence>MKKKTSLGSNVFDIFNYAFLAFCAIITILPFIYVIAASFATDVEIAARPFFLFPKKPTLETYRYIFASESIIHSLFVSIYVTVVGTLVNLFFTFTMAYPLSKSNIVGKNWIINGIIFCMLFSGGMIPTYIVIKSLHLLDTYWALWLPGAISPFNLFIVRNFFQQLPNELEEAAKIDGCSTIGIFLRIILPLSMPIIATFTLFYGVGHWNNFFGPLLYINDSNKWPLQVMLRNIVLLSSGIMSDLSQFDPNFVPPEESLKMGVIVVGTVPILLVYPFLQKYFVKGVLVGSLKG</sequence>
<feature type="transmembrane region" description="Helical" evidence="7">
    <location>
        <begin position="110"/>
        <end position="130"/>
    </location>
</feature>
<dbReference type="InterPro" id="IPR035906">
    <property type="entry name" value="MetI-like_sf"/>
</dbReference>
<keyword evidence="2 7" id="KW-0813">Transport</keyword>
<protein>
    <submittedName>
        <fullName evidence="9">Carbohydrate ABC transporter membrane protein 2, CUT1 family</fullName>
    </submittedName>
</protein>
<dbReference type="STRING" id="697281.Mahau_0128"/>
<evidence type="ECO:0000256" key="7">
    <source>
        <dbReference type="RuleBase" id="RU363032"/>
    </source>
</evidence>
<dbReference type="EMBL" id="CP002360">
    <property type="protein sequence ID" value="AEE95351.1"/>
    <property type="molecule type" value="Genomic_DNA"/>
</dbReference>
<evidence type="ECO:0000256" key="3">
    <source>
        <dbReference type="ARBA" id="ARBA00022475"/>
    </source>
</evidence>
<feature type="transmembrane region" description="Helical" evidence="7">
    <location>
        <begin position="71"/>
        <end position="98"/>
    </location>
</feature>
<dbReference type="CDD" id="cd06261">
    <property type="entry name" value="TM_PBP2"/>
    <property type="match status" value="1"/>
</dbReference>
<keyword evidence="4 7" id="KW-0812">Transmembrane</keyword>
<evidence type="ECO:0000259" key="8">
    <source>
        <dbReference type="PROSITE" id="PS50928"/>
    </source>
</evidence>
<feature type="domain" description="ABC transmembrane type-1" evidence="8">
    <location>
        <begin position="75"/>
        <end position="277"/>
    </location>
</feature>
<evidence type="ECO:0000256" key="5">
    <source>
        <dbReference type="ARBA" id="ARBA00022989"/>
    </source>
</evidence>
<dbReference type="PROSITE" id="PS50928">
    <property type="entry name" value="ABC_TM1"/>
    <property type="match status" value="1"/>
</dbReference>
<reference evidence="10" key="1">
    <citation type="submission" date="2010-11" db="EMBL/GenBank/DDBJ databases">
        <title>The complete genome of Mahella australiensis DSM 15567.</title>
        <authorList>
            <consortium name="US DOE Joint Genome Institute (JGI-PGF)"/>
            <person name="Lucas S."/>
            <person name="Copeland A."/>
            <person name="Lapidus A."/>
            <person name="Bruce D."/>
            <person name="Goodwin L."/>
            <person name="Pitluck S."/>
            <person name="Kyrpides N."/>
            <person name="Mavromatis K."/>
            <person name="Pagani I."/>
            <person name="Ivanova N."/>
            <person name="Teshima H."/>
            <person name="Brettin T."/>
            <person name="Detter J.C."/>
            <person name="Han C."/>
            <person name="Tapia R."/>
            <person name="Land M."/>
            <person name="Hauser L."/>
            <person name="Markowitz V."/>
            <person name="Cheng J.-F."/>
            <person name="Hugenholtz P."/>
            <person name="Woyke T."/>
            <person name="Wu D."/>
            <person name="Spring S."/>
            <person name="Pukall R."/>
            <person name="Steenblock K."/>
            <person name="Schneider S."/>
            <person name="Klenk H.-P."/>
            <person name="Eisen J.A."/>
        </authorList>
    </citation>
    <scope>NUCLEOTIDE SEQUENCE [LARGE SCALE GENOMIC DNA]</scope>
    <source>
        <strain evidence="10">DSM 15567 / CIP 107919 / 50-1 BON</strain>
    </source>
</reference>
<feature type="transmembrane region" description="Helical" evidence="7">
    <location>
        <begin position="12"/>
        <end position="36"/>
    </location>
</feature>
<dbReference type="GO" id="GO:0055085">
    <property type="term" value="P:transmembrane transport"/>
    <property type="evidence" value="ECO:0007669"/>
    <property type="project" value="InterPro"/>
</dbReference>
<feature type="transmembrane region" description="Helical" evidence="7">
    <location>
        <begin position="183"/>
        <end position="204"/>
    </location>
</feature>